<gene>
    <name evidence="1" type="ORF">SAMN05660349_01607</name>
</gene>
<dbReference type="EMBL" id="FUYQ01000009">
    <property type="protein sequence ID" value="SKB52537.1"/>
    <property type="molecule type" value="Genomic_DNA"/>
</dbReference>
<dbReference type="AlphaFoldDB" id="A0A1T5BZE5"/>
<protein>
    <recommendedName>
        <fullName evidence="3">Outer membrane protein beta-barrel domain-containing protein</fullName>
    </recommendedName>
</protein>
<accession>A0A1T5BZE5</accession>
<evidence type="ECO:0000313" key="2">
    <source>
        <dbReference type="Proteomes" id="UP000190852"/>
    </source>
</evidence>
<organism evidence="1 2">
    <name type="scientific">Parabacteroides chartae</name>
    <dbReference type="NCBI Taxonomy" id="1037355"/>
    <lineage>
        <taxon>Bacteria</taxon>
        <taxon>Pseudomonadati</taxon>
        <taxon>Bacteroidota</taxon>
        <taxon>Bacteroidia</taxon>
        <taxon>Bacteroidales</taxon>
        <taxon>Tannerellaceae</taxon>
        <taxon>Parabacteroides</taxon>
    </lineage>
</organism>
<proteinExistence type="predicted"/>
<reference evidence="2" key="1">
    <citation type="submission" date="2017-02" db="EMBL/GenBank/DDBJ databases">
        <authorList>
            <person name="Varghese N."/>
            <person name="Submissions S."/>
        </authorList>
    </citation>
    <scope>NUCLEOTIDE SEQUENCE [LARGE SCALE GENOMIC DNA]</scope>
    <source>
        <strain evidence="2">DSM 24967</strain>
    </source>
</reference>
<evidence type="ECO:0000313" key="1">
    <source>
        <dbReference type="EMBL" id="SKB52537.1"/>
    </source>
</evidence>
<dbReference type="RefSeq" id="WP_079683169.1">
    <property type="nucleotide sequence ID" value="NZ_FUYQ01000009.1"/>
</dbReference>
<sequence>MKHTIYILILGILFFCTPLRAQEKNKPFQHLSLSLGAGTMGAGLQLTAPLHPHWALRAGFDALPLDISFNYYEGEYEIATNSTVKFLNGNVLADWYPMRNGLFHVTGGVFLGESSAKGVARSARSYTLNGHTFEPEYFGTAHVTVKTAFAKPYLGIGLGRAIPRSRWAFRTELGVMYHGTPRVEVVNNTVFLLSIGDLPELREEVVKYKFYPQLSFKVAYRLF</sequence>
<dbReference type="Gene3D" id="2.40.160.170">
    <property type="match status" value="1"/>
</dbReference>
<dbReference type="Proteomes" id="UP000190852">
    <property type="component" value="Unassembled WGS sequence"/>
</dbReference>
<name>A0A1T5BZE5_9BACT</name>
<evidence type="ECO:0008006" key="3">
    <source>
        <dbReference type="Google" id="ProtNLM"/>
    </source>
</evidence>
<keyword evidence="2" id="KW-1185">Reference proteome</keyword>